<protein>
    <submittedName>
        <fullName evidence="1">Uncharacterized protein</fullName>
    </submittedName>
</protein>
<evidence type="ECO:0000313" key="2">
    <source>
        <dbReference type="Proteomes" id="UP000320772"/>
    </source>
</evidence>
<gene>
    <name evidence="1" type="ORF">GRO01_09490</name>
</gene>
<evidence type="ECO:0000313" key="1">
    <source>
        <dbReference type="EMBL" id="GEB03373.1"/>
    </source>
</evidence>
<name>A0A4Y3M420_9PROT</name>
<comment type="caution">
    <text evidence="1">The sequence shown here is derived from an EMBL/GenBank/DDBJ whole genome shotgun (WGS) entry which is preliminary data.</text>
</comment>
<reference evidence="1 2" key="1">
    <citation type="submission" date="2019-06" db="EMBL/GenBank/DDBJ databases">
        <title>Whole genome shotgun sequence of Gluconobacter roseus NBRC 3990.</title>
        <authorList>
            <person name="Hosoyama A."/>
            <person name="Uohara A."/>
            <person name="Ohji S."/>
            <person name="Ichikawa N."/>
        </authorList>
    </citation>
    <scope>NUCLEOTIDE SEQUENCE [LARGE SCALE GENOMIC DNA]</scope>
    <source>
        <strain evidence="1 2">NBRC 3990</strain>
    </source>
</reference>
<dbReference type="Proteomes" id="UP000320772">
    <property type="component" value="Unassembled WGS sequence"/>
</dbReference>
<sequence>MGGPNIQSVSLTHIMVSNFTHRDTVSPGTRTFSPRSVLLNAVTGLSYPTIQAACAPWYRLIQVSPLRPMTVSRHAVAHLRGTRSTIPCRPWNGLDTVSPI</sequence>
<dbReference type="AlphaFoldDB" id="A0A4Y3M420"/>
<keyword evidence="2" id="KW-1185">Reference proteome</keyword>
<dbReference type="EMBL" id="BJLY01000002">
    <property type="protein sequence ID" value="GEB03373.1"/>
    <property type="molecule type" value="Genomic_DNA"/>
</dbReference>
<organism evidence="1 2">
    <name type="scientific">Gluconobacter roseus NBRC 3990</name>
    <dbReference type="NCBI Taxonomy" id="1307950"/>
    <lineage>
        <taxon>Bacteria</taxon>
        <taxon>Pseudomonadati</taxon>
        <taxon>Pseudomonadota</taxon>
        <taxon>Alphaproteobacteria</taxon>
        <taxon>Acetobacterales</taxon>
        <taxon>Acetobacteraceae</taxon>
        <taxon>Gluconobacter</taxon>
    </lineage>
</organism>
<proteinExistence type="predicted"/>
<accession>A0A4Y3M420</accession>